<sequence>MQTFGELQKLAFSQPQLQAVYTHFVLLPLHILDPALHQLPKERCKFRANNPDGLDFLGDDKEEAWRLDVMSI</sequence>
<evidence type="ECO:0000313" key="1">
    <source>
        <dbReference type="EMBL" id="TNN47615.1"/>
    </source>
</evidence>
<proteinExistence type="predicted"/>
<protein>
    <submittedName>
        <fullName evidence="1">Uncharacterized protein</fullName>
    </submittedName>
</protein>
<dbReference type="AlphaFoldDB" id="A0A4Z2G3J8"/>
<gene>
    <name evidence="1" type="ORF">EYF80_042176</name>
</gene>
<keyword evidence="2" id="KW-1185">Reference proteome</keyword>
<reference evidence="1 2" key="1">
    <citation type="submission" date="2019-03" db="EMBL/GenBank/DDBJ databases">
        <title>First draft genome of Liparis tanakae, snailfish: a comprehensive survey of snailfish specific genes.</title>
        <authorList>
            <person name="Kim W."/>
            <person name="Song I."/>
            <person name="Jeong J.-H."/>
            <person name="Kim D."/>
            <person name="Kim S."/>
            <person name="Ryu S."/>
            <person name="Song J.Y."/>
            <person name="Lee S.K."/>
        </authorList>
    </citation>
    <scope>NUCLEOTIDE SEQUENCE [LARGE SCALE GENOMIC DNA]</scope>
    <source>
        <tissue evidence="1">Muscle</tissue>
    </source>
</reference>
<accession>A0A4Z2G3J8</accession>
<dbReference type="EMBL" id="SRLO01000732">
    <property type="protein sequence ID" value="TNN47615.1"/>
    <property type="molecule type" value="Genomic_DNA"/>
</dbReference>
<organism evidence="1 2">
    <name type="scientific">Liparis tanakae</name>
    <name type="common">Tanaka's snailfish</name>
    <dbReference type="NCBI Taxonomy" id="230148"/>
    <lineage>
        <taxon>Eukaryota</taxon>
        <taxon>Metazoa</taxon>
        <taxon>Chordata</taxon>
        <taxon>Craniata</taxon>
        <taxon>Vertebrata</taxon>
        <taxon>Euteleostomi</taxon>
        <taxon>Actinopterygii</taxon>
        <taxon>Neopterygii</taxon>
        <taxon>Teleostei</taxon>
        <taxon>Neoteleostei</taxon>
        <taxon>Acanthomorphata</taxon>
        <taxon>Eupercaria</taxon>
        <taxon>Perciformes</taxon>
        <taxon>Cottioidei</taxon>
        <taxon>Cottales</taxon>
        <taxon>Liparidae</taxon>
        <taxon>Liparis</taxon>
    </lineage>
</organism>
<evidence type="ECO:0000313" key="2">
    <source>
        <dbReference type="Proteomes" id="UP000314294"/>
    </source>
</evidence>
<dbReference type="Proteomes" id="UP000314294">
    <property type="component" value="Unassembled WGS sequence"/>
</dbReference>
<comment type="caution">
    <text evidence="1">The sequence shown here is derived from an EMBL/GenBank/DDBJ whole genome shotgun (WGS) entry which is preliminary data.</text>
</comment>
<name>A0A4Z2G3J8_9TELE</name>